<comment type="caution">
    <text evidence="2">The sequence shown here is derived from an EMBL/GenBank/DDBJ whole genome shotgun (WGS) entry which is preliminary data.</text>
</comment>
<accession>A0AAV7ULR5</accession>
<protein>
    <submittedName>
        <fullName evidence="2">Uncharacterized protein</fullName>
    </submittedName>
</protein>
<evidence type="ECO:0000313" key="3">
    <source>
        <dbReference type="Proteomes" id="UP001066276"/>
    </source>
</evidence>
<evidence type="ECO:0000313" key="2">
    <source>
        <dbReference type="EMBL" id="KAJ1189255.1"/>
    </source>
</evidence>
<sequence length="134" mass="15158">MVLRNLRGAWPDHEERWPPKLRAPRRSSLKEAVGSQRLQKNILSNPGDLPKAPSPRSSLRRPATANQEARSTPRQRRPHRGVEPRLYSPKRISATGSPRKKNHLRGPKDLPSASSPRPLQERPAVAYEKARSMS</sequence>
<dbReference type="Proteomes" id="UP001066276">
    <property type="component" value="Chromosome 3_1"/>
</dbReference>
<keyword evidence="3" id="KW-1185">Reference proteome</keyword>
<feature type="region of interest" description="Disordered" evidence="1">
    <location>
        <begin position="1"/>
        <end position="134"/>
    </location>
</feature>
<proteinExistence type="predicted"/>
<dbReference type="EMBL" id="JANPWB010000005">
    <property type="protein sequence ID" value="KAJ1189255.1"/>
    <property type="molecule type" value="Genomic_DNA"/>
</dbReference>
<organism evidence="2 3">
    <name type="scientific">Pleurodeles waltl</name>
    <name type="common">Iberian ribbed newt</name>
    <dbReference type="NCBI Taxonomy" id="8319"/>
    <lineage>
        <taxon>Eukaryota</taxon>
        <taxon>Metazoa</taxon>
        <taxon>Chordata</taxon>
        <taxon>Craniata</taxon>
        <taxon>Vertebrata</taxon>
        <taxon>Euteleostomi</taxon>
        <taxon>Amphibia</taxon>
        <taxon>Batrachia</taxon>
        <taxon>Caudata</taxon>
        <taxon>Salamandroidea</taxon>
        <taxon>Salamandridae</taxon>
        <taxon>Pleurodelinae</taxon>
        <taxon>Pleurodeles</taxon>
    </lineage>
</organism>
<evidence type="ECO:0000256" key="1">
    <source>
        <dbReference type="SAM" id="MobiDB-lite"/>
    </source>
</evidence>
<gene>
    <name evidence="2" type="ORF">NDU88_006005</name>
</gene>
<dbReference type="AlphaFoldDB" id="A0AAV7ULR5"/>
<name>A0AAV7ULR5_PLEWA</name>
<reference evidence="2" key="1">
    <citation type="journal article" date="2022" name="bioRxiv">
        <title>Sequencing and chromosome-scale assembly of the giantPleurodeles waltlgenome.</title>
        <authorList>
            <person name="Brown T."/>
            <person name="Elewa A."/>
            <person name="Iarovenko S."/>
            <person name="Subramanian E."/>
            <person name="Araus A.J."/>
            <person name="Petzold A."/>
            <person name="Susuki M."/>
            <person name="Suzuki K.-i.T."/>
            <person name="Hayashi T."/>
            <person name="Toyoda A."/>
            <person name="Oliveira C."/>
            <person name="Osipova E."/>
            <person name="Leigh N.D."/>
            <person name="Simon A."/>
            <person name="Yun M.H."/>
        </authorList>
    </citation>
    <scope>NUCLEOTIDE SEQUENCE</scope>
    <source>
        <strain evidence="2">20211129_DDA</strain>
        <tissue evidence="2">Liver</tissue>
    </source>
</reference>